<accession>A0A0R3PZP1</accession>
<dbReference type="WBParaSite" id="ACOC_0001204601-mRNA-1">
    <property type="protein sequence ID" value="ACOC_0001204601-mRNA-1"/>
    <property type="gene ID" value="ACOC_0001204601"/>
</dbReference>
<protein>
    <submittedName>
        <fullName evidence="4">Ovule protein</fullName>
    </submittedName>
</protein>
<evidence type="ECO:0000256" key="1">
    <source>
        <dbReference type="SAM" id="MobiDB-lite"/>
    </source>
</evidence>
<proteinExistence type="predicted"/>
<dbReference type="OrthoDB" id="5876401at2759"/>
<dbReference type="Proteomes" id="UP000267027">
    <property type="component" value="Unassembled WGS sequence"/>
</dbReference>
<reference evidence="4" key="1">
    <citation type="submission" date="2017-02" db="UniProtKB">
        <authorList>
            <consortium name="WormBaseParasite"/>
        </authorList>
    </citation>
    <scope>IDENTIFICATION</scope>
</reference>
<evidence type="ECO:0000313" key="3">
    <source>
        <dbReference type="Proteomes" id="UP000267027"/>
    </source>
</evidence>
<keyword evidence="3" id="KW-1185">Reference proteome</keyword>
<reference evidence="2 3" key="2">
    <citation type="submission" date="2018-11" db="EMBL/GenBank/DDBJ databases">
        <authorList>
            <consortium name="Pathogen Informatics"/>
        </authorList>
    </citation>
    <scope>NUCLEOTIDE SEQUENCE [LARGE SCALE GENOMIC DNA]</scope>
    <source>
        <strain evidence="2 3">Costa Rica</strain>
    </source>
</reference>
<gene>
    <name evidence="2" type="ORF">ACOC_LOCUS12047</name>
</gene>
<sequence>MESLKIRKIQLFQNKKQASSKAPLKKKTAKADDDDGGYEACPDMTASQLAKAVEMMGNDDAGAAVAVK</sequence>
<evidence type="ECO:0000313" key="2">
    <source>
        <dbReference type="EMBL" id="VDM63632.1"/>
    </source>
</evidence>
<dbReference type="EMBL" id="UYYA01004875">
    <property type="protein sequence ID" value="VDM63632.1"/>
    <property type="molecule type" value="Genomic_DNA"/>
</dbReference>
<name>A0A0R3PZP1_ANGCS</name>
<dbReference type="AlphaFoldDB" id="A0A0R3PZP1"/>
<organism evidence="4">
    <name type="scientific">Angiostrongylus costaricensis</name>
    <name type="common">Nematode worm</name>
    <dbReference type="NCBI Taxonomy" id="334426"/>
    <lineage>
        <taxon>Eukaryota</taxon>
        <taxon>Metazoa</taxon>
        <taxon>Ecdysozoa</taxon>
        <taxon>Nematoda</taxon>
        <taxon>Chromadorea</taxon>
        <taxon>Rhabditida</taxon>
        <taxon>Rhabditina</taxon>
        <taxon>Rhabditomorpha</taxon>
        <taxon>Strongyloidea</taxon>
        <taxon>Metastrongylidae</taxon>
        <taxon>Angiostrongylus</taxon>
    </lineage>
</organism>
<feature type="region of interest" description="Disordered" evidence="1">
    <location>
        <begin position="15"/>
        <end position="37"/>
    </location>
</feature>
<evidence type="ECO:0000313" key="4">
    <source>
        <dbReference type="WBParaSite" id="ACOC_0001204601-mRNA-1"/>
    </source>
</evidence>